<dbReference type="Pfam" id="PF00440">
    <property type="entry name" value="TetR_N"/>
    <property type="match status" value="1"/>
</dbReference>
<dbReference type="PANTHER" id="PTHR47506">
    <property type="entry name" value="TRANSCRIPTIONAL REGULATORY PROTEIN"/>
    <property type="match status" value="1"/>
</dbReference>
<keyword evidence="2 4" id="KW-0238">DNA-binding</keyword>
<dbReference type="EMBL" id="CP003065">
    <property type="protein sequence ID" value="AEV69127.1"/>
    <property type="molecule type" value="Genomic_DNA"/>
</dbReference>
<dbReference type="KEGG" id="ccl:Clocl_2557"/>
<keyword evidence="7" id="KW-1185">Reference proteome</keyword>
<dbReference type="PRINTS" id="PR00455">
    <property type="entry name" value="HTHTETR"/>
</dbReference>
<evidence type="ECO:0000313" key="7">
    <source>
        <dbReference type="Proteomes" id="UP000005435"/>
    </source>
</evidence>
<evidence type="ECO:0000256" key="4">
    <source>
        <dbReference type="PROSITE-ProRule" id="PRU00335"/>
    </source>
</evidence>
<dbReference type="Gene3D" id="1.10.357.10">
    <property type="entry name" value="Tetracycline Repressor, domain 2"/>
    <property type="match status" value="1"/>
</dbReference>
<protein>
    <submittedName>
        <fullName evidence="6">Transcriptional regulator</fullName>
    </submittedName>
</protein>
<evidence type="ECO:0000259" key="5">
    <source>
        <dbReference type="PROSITE" id="PS50977"/>
    </source>
</evidence>
<dbReference type="InterPro" id="IPR001647">
    <property type="entry name" value="HTH_TetR"/>
</dbReference>
<feature type="DNA-binding region" description="H-T-H motif" evidence="4">
    <location>
        <begin position="31"/>
        <end position="50"/>
    </location>
</feature>
<keyword evidence="3" id="KW-0804">Transcription</keyword>
<dbReference type="InterPro" id="IPR009057">
    <property type="entry name" value="Homeodomain-like_sf"/>
</dbReference>
<evidence type="ECO:0000256" key="2">
    <source>
        <dbReference type="ARBA" id="ARBA00023125"/>
    </source>
</evidence>
<dbReference type="STRING" id="720554.Clocl_2557"/>
<dbReference type="PROSITE" id="PS50977">
    <property type="entry name" value="HTH_TETR_2"/>
    <property type="match status" value="1"/>
</dbReference>
<gene>
    <name evidence="6" type="ordered locus">Clocl_2557</name>
</gene>
<name>G8M0P6_ACECE</name>
<dbReference type="HOGENOM" id="CLU_069356_15_11_9"/>
<dbReference type="Proteomes" id="UP000005435">
    <property type="component" value="Chromosome"/>
</dbReference>
<reference evidence="6 7" key="2">
    <citation type="journal article" date="2012" name="Stand. Genomic Sci.">
        <title>Complete Genome Sequence of Clostridium clariflavum DSM 19732.</title>
        <authorList>
            <person name="Izquierdo J.A."/>
            <person name="Goodwin L."/>
            <person name="Davenport K.W."/>
            <person name="Teshima H."/>
            <person name="Bruce D."/>
            <person name="Detter C."/>
            <person name="Tapia R."/>
            <person name="Han S."/>
            <person name="Land M."/>
            <person name="Hauser L."/>
            <person name="Jeffries C.D."/>
            <person name="Han J."/>
            <person name="Pitluck S."/>
            <person name="Nolan M."/>
            <person name="Chen A."/>
            <person name="Huntemann M."/>
            <person name="Mavromatis K."/>
            <person name="Mikhailova N."/>
            <person name="Liolios K."/>
            <person name="Woyke T."/>
            <person name="Lynd L.R."/>
        </authorList>
    </citation>
    <scope>NUCLEOTIDE SEQUENCE [LARGE SCALE GENOMIC DNA]</scope>
    <source>
        <strain evidence="7">DSM 19732 / NBRC 101661 / EBR45</strain>
    </source>
</reference>
<reference evidence="7" key="1">
    <citation type="submission" date="2011-12" db="EMBL/GenBank/DDBJ databases">
        <title>Complete sequence of Clostridium clariflavum DSM 19732.</title>
        <authorList>
            <consortium name="US DOE Joint Genome Institute"/>
            <person name="Lucas S."/>
            <person name="Han J."/>
            <person name="Lapidus A."/>
            <person name="Cheng J.-F."/>
            <person name="Goodwin L."/>
            <person name="Pitluck S."/>
            <person name="Peters L."/>
            <person name="Teshima H."/>
            <person name="Detter J.C."/>
            <person name="Han C."/>
            <person name="Tapia R."/>
            <person name="Land M."/>
            <person name="Hauser L."/>
            <person name="Kyrpides N."/>
            <person name="Ivanova N."/>
            <person name="Pagani I."/>
            <person name="Kitzmiller T."/>
            <person name="Lynd L."/>
            <person name="Izquierdo J."/>
            <person name="Woyke T."/>
        </authorList>
    </citation>
    <scope>NUCLEOTIDE SEQUENCE [LARGE SCALE GENOMIC DNA]</scope>
    <source>
        <strain evidence="7">DSM 19732 / NBRC 101661 / EBR45</strain>
    </source>
</reference>
<organism evidence="6 7">
    <name type="scientific">Acetivibrio clariflavus (strain DSM 19732 / NBRC 101661 / EBR45)</name>
    <name type="common">Clostridium clariflavum</name>
    <dbReference type="NCBI Taxonomy" id="720554"/>
    <lineage>
        <taxon>Bacteria</taxon>
        <taxon>Bacillati</taxon>
        <taxon>Bacillota</taxon>
        <taxon>Clostridia</taxon>
        <taxon>Eubacteriales</taxon>
        <taxon>Oscillospiraceae</taxon>
        <taxon>Acetivibrio</taxon>
    </lineage>
</organism>
<dbReference type="InterPro" id="IPR036271">
    <property type="entry name" value="Tet_transcr_reg_TetR-rel_C_sf"/>
</dbReference>
<keyword evidence="1" id="KW-0805">Transcription regulation</keyword>
<sequence length="193" mass="21838">MGSKSEKISQSKKILQTAYQCLSTRGYANVSMRDIADEAGVALSQLNYYYKNKEGLFTEVVKMMMNQYLHEVEDELKSTANAKERIASLVTYFNELIRKKPELLRLFIDFTAQSLWLPSFRRHLKNLFADLSEMIEKSILAGTVINKNLRGHSPKSLARLVLGALYGTSIQIMLDSDEDTAFDSLNLIGMILG</sequence>
<dbReference type="PANTHER" id="PTHR47506:SF6">
    <property type="entry name" value="HTH-TYPE TRANSCRIPTIONAL REPRESSOR NEMR"/>
    <property type="match status" value="1"/>
</dbReference>
<dbReference type="GO" id="GO:0003677">
    <property type="term" value="F:DNA binding"/>
    <property type="evidence" value="ECO:0007669"/>
    <property type="project" value="UniProtKB-UniRule"/>
</dbReference>
<dbReference type="RefSeq" id="WP_014255692.1">
    <property type="nucleotide sequence ID" value="NC_016627.1"/>
</dbReference>
<accession>G8M0P6</accession>
<proteinExistence type="predicted"/>
<dbReference type="AlphaFoldDB" id="G8M0P6"/>
<dbReference type="OrthoDB" id="9785164at2"/>
<evidence type="ECO:0000256" key="1">
    <source>
        <dbReference type="ARBA" id="ARBA00023015"/>
    </source>
</evidence>
<feature type="domain" description="HTH tetR-type" evidence="5">
    <location>
        <begin position="8"/>
        <end position="68"/>
    </location>
</feature>
<dbReference type="SUPFAM" id="SSF48498">
    <property type="entry name" value="Tetracyclin repressor-like, C-terminal domain"/>
    <property type="match status" value="1"/>
</dbReference>
<evidence type="ECO:0000313" key="6">
    <source>
        <dbReference type="EMBL" id="AEV69127.1"/>
    </source>
</evidence>
<dbReference type="eggNOG" id="COG1309">
    <property type="taxonomic scope" value="Bacteria"/>
</dbReference>
<dbReference type="SUPFAM" id="SSF46689">
    <property type="entry name" value="Homeodomain-like"/>
    <property type="match status" value="1"/>
</dbReference>
<evidence type="ECO:0000256" key="3">
    <source>
        <dbReference type="ARBA" id="ARBA00023163"/>
    </source>
</evidence>